<proteinExistence type="predicted"/>
<dbReference type="SUPFAM" id="SSF46942">
    <property type="entry name" value="Elongation factor TFIIS domain 2"/>
    <property type="match status" value="1"/>
</dbReference>
<dbReference type="Pfam" id="PF07500">
    <property type="entry name" value="TFIIS_M"/>
    <property type="match status" value="1"/>
</dbReference>
<sequence>MQKRRYGQVFSGDDEEDGEIRRGEGSEGEDPKKVRVGGLQEADDGEAEEEEKKKRAPRNPQGGGLQEVESRKADSGKDEKRDGAQEDIRRTTIAETPRSHPSEASEIHVALEKLGALTGDVHRVRCWRNLFKVFGSLARESFSWPDSALPVIVALEKTVHEALGSDFRKYNQKMRKLDFNFKRNALLTRRFLKGELEPKVILNMTPEELKMADARCSRCAERKVGVVEIIHAGGSGDRYQLECASCGHTWSASIDDVSSLTIDSPSAVGNVGAAPWATAKFEDVERKLLSPHEAGIEPYIPVLETRRSLDKWNPEDVPDSATLAG</sequence>
<reference evidence="3 4" key="1">
    <citation type="submission" date="2019-12" db="EMBL/GenBank/DDBJ databases">
        <authorList>
            <person name="Scholz U."/>
            <person name="Mascher M."/>
            <person name="Fiebig A."/>
        </authorList>
    </citation>
    <scope>NUCLEOTIDE SEQUENCE</scope>
</reference>
<feature type="compositionally biased region" description="Basic and acidic residues" evidence="1">
    <location>
        <begin position="19"/>
        <end position="33"/>
    </location>
</feature>
<evidence type="ECO:0000256" key="1">
    <source>
        <dbReference type="SAM" id="MobiDB-lite"/>
    </source>
</evidence>
<feature type="domain" description="TFIIS central" evidence="2">
    <location>
        <begin position="122"/>
        <end position="237"/>
    </location>
</feature>
<feature type="compositionally biased region" description="Basic and acidic residues" evidence="1">
    <location>
        <begin position="68"/>
        <end position="105"/>
    </location>
</feature>
<evidence type="ECO:0000313" key="4">
    <source>
        <dbReference type="Proteomes" id="UP001189122"/>
    </source>
</evidence>
<evidence type="ECO:0000259" key="2">
    <source>
        <dbReference type="PROSITE" id="PS51321"/>
    </source>
</evidence>
<dbReference type="GO" id="GO:0006351">
    <property type="term" value="P:DNA-templated transcription"/>
    <property type="evidence" value="ECO:0007669"/>
    <property type="project" value="InterPro"/>
</dbReference>
<dbReference type="InterPro" id="IPR036575">
    <property type="entry name" value="TFIIS_cen_dom_sf"/>
</dbReference>
<organism evidence="3">
    <name type="scientific">Spirodela intermedia</name>
    <name type="common">Intermediate duckweed</name>
    <dbReference type="NCBI Taxonomy" id="51605"/>
    <lineage>
        <taxon>Eukaryota</taxon>
        <taxon>Viridiplantae</taxon>
        <taxon>Streptophyta</taxon>
        <taxon>Embryophyta</taxon>
        <taxon>Tracheophyta</taxon>
        <taxon>Spermatophyta</taxon>
        <taxon>Magnoliopsida</taxon>
        <taxon>Liliopsida</taxon>
        <taxon>Araceae</taxon>
        <taxon>Lemnoideae</taxon>
        <taxon>Spirodela</taxon>
    </lineage>
</organism>
<dbReference type="PANTHER" id="PTHR46871:SF1">
    <property type="entry name" value="BROMO-ADJACENT HOMOLOGY (BAH) DOMAIN-CONTAINING PROTEIN"/>
    <property type="match status" value="1"/>
</dbReference>
<accession>A0A7I8IEY5</accession>
<gene>
    <name evidence="3" type="ORF">SI7747_02002494</name>
</gene>
<dbReference type="PROSITE" id="PS51321">
    <property type="entry name" value="TFIIS_CENTRAL"/>
    <property type="match status" value="1"/>
</dbReference>
<feature type="region of interest" description="Disordered" evidence="1">
    <location>
        <begin position="1"/>
        <end position="105"/>
    </location>
</feature>
<keyword evidence="4" id="KW-1185">Reference proteome</keyword>
<dbReference type="Gene3D" id="1.10.472.30">
    <property type="entry name" value="Transcription elongation factor S-II, central domain"/>
    <property type="match status" value="1"/>
</dbReference>
<name>A0A7I8IEY5_SPIIN</name>
<dbReference type="SMART" id="SM00510">
    <property type="entry name" value="TFS2M"/>
    <property type="match status" value="1"/>
</dbReference>
<dbReference type="EMBL" id="CACRZD030000002">
    <property type="protein sequence ID" value="CAA6655954.1"/>
    <property type="molecule type" value="Genomic_DNA"/>
</dbReference>
<evidence type="ECO:0000313" key="3">
    <source>
        <dbReference type="EMBL" id="CAA2616271.1"/>
    </source>
</evidence>
<dbReference type="AlphaFoldDB" id="A0A7I8IEY5"/>
<protein>
    <recommendedName>
        <fullName evidence="2">TFIIS central domain-containing protein</fullName>
    </recommendedName>
</protein>
<dbReference type="InterPro" id="IPR003618">
    <property type="entry name" value="TFIIS_cen_dom"/>
</dbReference>
<dbReference type="PANTHER" id="PTHR46871">
    <property type="entry name" value="BROMO-ADJACENT HOMOLOGY (BAH) DOMAIN-CONTAINING PROTEIN"/>
    <property type="match status" value="1"/>
</dbReference>
<dbReference type="EMBL" id="LR743589">
    <property type="protein sequence ID" value="CAA2616271.1"/>
    <property type="molecule type" value="Genomic_DNA"/>
</dbReference>
<dbReference type="Proteomes" id="UP001189122">
    <property type="component" value="Unassembled WGS sequence"/>
</dbReference>